<keyword evidence="2 6" id="KW-0812">Transmembrane</keyword>
<protein>
    <recommendedName>
        <fullName evidence="7">Major facilitator superfamily (MFS) profile domain-containing protein</fullName>
    </recommendedName>
</protein>
<feature type="transmembrane region" description="Helical" evidence="6">
    <location>
        <begin position="394"/>
        <end position="414"/>
    </location>
</feature>
<reference evidence="8 9" key="1">
    <citation type="submission" date="2020-04" db="EMBL/GenBank/DDBJ databases">
        <title>Perkinsus olseni comparative genomics.</title>
        <authorList>
            <person name="Bogema D.R."/>
        </authorList>
    </citation>
    <scope>NUCLEOTIDE SEQUENCE [LARGE SCALE GENOMIC DNA]</scope>
    <source>
        <strain evidence="8">ATCC PRA-179</strain>
    </source>
</reference>
<feature type="compositionally biased region" description="Basic and acidic residues" evidence="5">
    <location>
        <begin position="300"/>
        <end position="311"/>
    </location>
</feature>
<name>A0A7J6MHF0_PEROL</name>
<evidence type="ECO:0000256" key="2">
    <source>
        <dbReference type="ARBA" id="ARBA00022692"/>
    </source>
</evidence>
<feature type="domain" description="Major facilitator superfamily (MFS) profile" evidence="7">
    <location>
        <begin position="26"/>
        <end position="504"/>
    </location>
</feature>
<evidence type="ECO:0000256" key="3">
    <source>
        <dbReference type="ARBA" id="ARBA00022989"/>
    </source>
</evidence>
<dbReference type="AlphaFoldDB" id="A0A7J6MHF0"/>
<feature type="region of interest" description="Disordered" evidence="5">
    <location>
        <begin position="523"/>
        <end position="580"/>
    </location>
</feature>
<evidence type="ECO:0000256" key="6">
    <source>
        <dbReference type="SAM" id="Phobius"/>
    </source>
</evidence>
<feature type="transmembrane region" description="Helical" evidence="6">
    <location>
        <begin position="160"/>
        <end position="181"/>
    </location>
</feature>
<feature type="transmembrane region" description="Helical" evidence="6">
    <location>
        <begin position="26"/>
        <end position="47"/>
    </location>
</feature>
<feature type="transmembrane region" description="Helical" evidence="6">
    <location>
        <begin position="482"/>
        <end position="500"/>
    </location>
</feature>
<organism evidence="8 9">
    <name type="scientific">Perkinsus olseni</name>
    <name type="common">Perkinsus atlanticus</name>
    <dbReference type="NCBI Taxonomy" id="32597"/>
    <lineage>
        <taxon>Eukaryota</taxon>
        <taxon>Sar</taxon>
        <taxon>Alveolata</taxon>
        <taxon>Perkinsozoa</taxon>
        <taxon>Perkinsea</taxon>
        <taxon>Perkinsida</taxon>
        <taxon>Perkinsidae</taxon>
        <taxon>Perkinsus</taxon>
    </lineage>
</organism>
<comment type="caution">
    <text evidence="8">The sequence shown here is derived from an EMBL/GenBank/DDBJ whole genome shotgun (WGS) entry which is preliminary data.</text>
</comment>
<evidence type="ECO:0000259" key="7">
    <source>
        <dbReference type="PROSITE" id="PS50850"/>
    </source>
</evidence>
<feature type="transmembrane region" description="Helical" evidence="6">
    <location>
        <begin position="227"/>
        <end position="245"/>
    </location>
</feature>
<feature type="transmembrane region" description="Helical" evidence="6">
    <location>
        <begin position="452"/>
        <end position="470"/>
    </location>
</feature>
<keyword evidence="3 6" id="KW-1133">Transmembrane helix</keyword>
<dbReference type="SUPFAM" id="SSF103473">
    <property type="entry name" value="MFS general substrate transporter"/>
    <property type="match status" value="1"/>
</dbReference>
<dbReference type="PANTHER" id="PTHR24064">
    <property type="entry name" value="SOLUTE CARRIER FAMILY 22 MEMBER"/>
    <property type="match status" value="1"/>
</dbReference>
<dbReference type="InterPro" id="IPR036259">
    <property type="entry name" value="MFS_trans_sf"/>
</dbReference>
<dbReference type="PROSITE" id="PS50850">
    <property type="entry name" value="MFS"/>
    <property type="match status" value="1"/>
</dbReference>
<dbReference type="GO" id="GO:0022857">
    <property type="term" value="F:transmembrane transporter activity"/>
    <property type="evidence" value="ECO:0007669"/>
    <property type="project" value="InterPro"/>
</dbReference>
<feature type="transmembrane region" description="Helical" evidence="6">
    <location>
        <begin position="332"/>
        <end position="350"/>
    </location>
</feature>
<feature type="transmembrane region" description="Helical" evidence="6">
    <location>
        <begin position="420"/>
        <end position="440"/>
    </location>
</feature>
<evidence type="ECO:0000256" key="4">
    <source>
        <dbReference type="ARBA" id="ARBA00023136"/>
    </source>
</evidence>
<evidence type="ECO:0000256" key="1">
    <source>
        <dbReference type="ARBA" id="ARBA00004141"/>
    </source>
</evidence>
<feature type="transmembrane region" description="Helical" evidence="6">
    <location>
        <begin position="136"/>
        <end position="154"/>
    </location>
</feature>
<evidence type="ECO:0000256" key="5">
    <source>
        <dbReference type="SAM" id="MobiDB-lite"/>
    </source>
</evidence>
<gene>
    <name evidence="8" type="ORF">FOZ61_007923</name>
</gene>
<feature type="region of interest" description="Disordered" evidence="5">
    <location>
        <begin position="291"/>
        <end position="311"/>
    </location>
</feature>
<comment type="subcellular location">
    <subcellularLocation>
        <location evidence="1">Membrane</location>
        <topology evidence="1">Multi-pass membrane protein</topology>
    </subcellularLocation>
</comment>
<proteinExistence type="predicted"/>
<feature type="transmembrane region" description="Helical" evidence="6">
    <location>
        <begin position="362"/>
        <end position="382"/>
    </location>
</feature>
<evidence type="ECO:0000313" key="9">
    <source>
        <dbReference type="Proteomes" id="UP000570595"/>
    </source>
</evidence>
<feature type="compositionally biased region" description="Acidic residues" evidence="5">
    <location>
        <begin position="542"/>
        <end position="558"/>
    </location>
</feature>
<dbReference type="GO" id="GO:0016020">
    <property type="term" value="C:membrane"/>
    <property type="evidence" value="ECO:0007669"/>
    <property type="project" value="UniProtKB-SubCell"/>
</dbReference>
<dbReference type="EMBL" id="JABAHT010000005">
    <property type="protein sequence ID" value="KAF4670914.1"/>
    <property type="molecule type" value="Genomic_DNA"/>
</dbReference>
<dbReference type="InterPro" id="IPR020846">
    <property type="entry name" value="MFS_dom"/>
</dbReference>
<keyword evidence="4 6" id="KW-0472">Membrane</keyword>
<dbReference type="Pfam" id="PF00083">
    <property type="entry name" value="Sugar_tr"/>
    <property type="match status" value="1"/>
</dbReference>
<dbReference type="OrthoDB" id="425067at2759"/>
<feature type="transmembrane region" description="Helical" evidence="6">
    <location>
        <begin position="105"/>
        <end position="124"/>
    </location>
</feature>
<sequence>MSATAGKFASSGLTAAGGFGTLQKQWLLYMGLPWAVGGMQAMVYVFVATQPVLMISVCTLETARLGCRPHPIDECPTDPSLYEFAGDIYKSVVSEFGLACENSSWAVALQSELFFGFLVGVWAIGWMGDRFGRKPALWLSVVTTQLFGLLSFVAPTYLAYAISRLGVGLGIGGLGLSSYVLATEVTAPEWRSLVCVVTSSIFALGIVAVSSLAAIPNIHWRMLSFGVWMLSWACVLPALLLTLFLESPVWLEARGRHAEAEAGLRKIAIVNNRQAEFDSFLKKWDDQHIPAPDGDFSIEDGDKKDSLPASTKEDDSLWGLLVTKRLNIIQEFVAVMVAAWFASSLGYYGLSMNVGNLGGSIYLNSILNALVEIPSYGMMYFMVDNAITGRKLTLTIYLLAGGIACVIGPLFTWLHWLSLTIALLGKFFVSAAFGVCYIYGSELFPTSIRSSALGIQSLAARIAGIISPLVPPLGEVWSPLPNLIFGIPCIVAAVFILRLLPETLGRSLPMTVEDVRALRQYSVGSAEPPRPGHGQTGKYEMPLDEFDTDSSNDSEAEEDERRARTLRDVFGTEFGPKASE</sequence>
<feature type="transmembrane region" description="Helical" evidence="6">
    <location>
        <begin position="193"/>
        <end position="215"/>
    </location>
</feature>
<dbReference type="Gene3D" id="1.20.1250.20">
    <property type="entry name" value="MFS general substrate transporter like domains"/>
    <property type="match status" value="1"/>
</dbReference>
<evidence type="ECO:0000313" key="8">
    <source>
        <dbReference type="EMBL" id="KAF4670914.1"/>
    </source>
</evidence>
<dbReference type="InterPro" id="IPR005828">
    <property type="entry name" value="MFS_sugar_transport-like"/>
</dbReference>
<accession>A0A7J6MHF0</accession>
<dbReference type="Proteomes" id="UP000570595">
    <property type="component" value="Unassembled WGS sequence"/>
</dbReference>